<keyword evidence="1" id="KW-0472">Membrane</keyword>
<evidence type="ECO:0000313" key="2">
    <source>
        <dbReference type="EMBL" id="KUJ19239.1"/>
    </source>
</evidence>
<keyword evidence="1" id="KW-0812">Transmembrane</keyword>
<name>A0A194XGH7_MOLSC</name>
<protein>
    <submittedName>
        <fullName evidence="2">Uncharacterized protein</fullName>
    </submittedName>
</protein>
<dbReference type="InParanoid" id="A0A194XGH7"/>
<organism evidence="2 3">
    <name type="scientific">Mollisia scopiformis</name>
    <name type="common">Conifer needle endophyte fungus</name>
    <name type="synonym">Phialocephala scopiformis</name>
    <dbReference type="NCBI Taxonomy" id="149040"/>
    <lineage>
        <taxon>Eukaryota</taxon>
        <taxon>Fungi</taxon>
        <taxon>Dikarya</taxon>
        <taxon>Ascomycota</taxon>
        <taxon>Pezizomycotina</taxon>
        <taxon>Leotiomycetes</taxon>
        <taxon>Helotiales</taxon>
        <taxon>Mollisiaceae</taxon>
        <taxon>Mollisia</taxon>
    </lineage>
</organism>
<dbReference type="EMBL" id="KQ947411">
    <property type="protein sequence ID" value="KUJ19239.1"/>
    <property type="molecule type" value="Genomic_DNA"/>
</dbReference>
<gene>
    <name evidence="2" type="ORF">LY89DRAFT_485995</name>
</gene>
<proteinExistence type="predicted"/>
<dbReference type="RefSeq" id="XP_018073594.1">
    <property type="nucleotide sequence ID" value="XM_018207851.1"/>
</dbReference>
<dbReference type="Proteomes" id="UP000070700">
    <property type="component" value="Unassembled WGS sequence"/>
</dbReference>
<evidence type="ECO:0000313" key="3">
    <source>
        <dbReference type="Proteomes" id="UP000070700"/>
    </source>
</evidence>
<evidence type="ECO:0000256" key="1">
    <source>
        <dbReference type="SAM" id="Phobius"/>
    </source>
</evidence>
<accession>A0A194XGH7</accession>
<sequence length="75" mass="8274">MFMYEAQSVAGHDLIPPPQQTPALYSSEQTWGTYDSHTQNLLQILPYALCIMVSASALCIIISRSSTIGSRREGQ</sequence>
<dbReference type="KEGG" id="psco:LY89DRAFT_485995"/>
<feature type="transmembrane region" description="Helical" evidence="1">
    <location>
        <begin position="44"/>
        <end position="62"/>
    </location>
</feature>
<reference evidence="2 3" key="1">
    <citation type="submission" date="2015-10" db="EMBL/GenBank/DDBJ databases">
        <title>Full genome of DAOMC 229536 Phialocephala scopiformis, a fungal endophyte of spruce producing the potent anti-insectan compound rugulosin.</title>
        <authorList>
            <consortium name="DOE Joint Genome Institute"/>
            <person name="Walker A.K."/>
            <person name="Frasz S.L."/>
            <person name="Seifert K.A."/>
            <person name="Miller J.D."/>
            <person name="Mondo S.J."/>
            <person name="Labutti K."/>
            <person name="Lipzen A."/>
            <person name="Dockter R."/>
            <person name="Kennedy M."/>
            <person name="Grigoriev I.V."/>
            <person name="Spatafora J.W."/>
        </authorList>
    </citation>
    <scope>NUCLEOTIDE SEQUENCE [LARGE SCALE GENOMIC DNA]</scope>
    <source>
        <strain evidence="2 3">CBS 120377</strain>
    </source>
</reference>
<dbReference type="GeneID" id="28817577"/>
<keyword evidence="3" id="KW-1185">Reference proteome</keyword>
<dbReference type="AlphaFoldDB" id="A0A194XGH7"/>
<keyword evidence="1" id="KW-1133">Transmembrane helix</keyword>